<feature type="signal peptide" evidence="1">
    <location>
        <begin position="1"/>
        <end position="25"/>
    </location>
</feature>
<proteinExistence type="predicted"/>
<dbReference type="Gene3D" id="1.20.1270.180">
    <property type="match status" value="1"/>
</dbReference>
<dbReference type="PANTHER" id="PTHR39176:SF1">
    <property type="entry name" value="PERIPLASMIC PROTEIN"/>
    <property type="match status" value="1"/>
</dbReference>
<dbReference type="Pfam" id="PF07007">
    <property type="entry name" value="LprI"/>
    <property type="match status" value="1"/>
</dbReference>
<dbReference type="InterPro" id="IPR009739">
    <property type="entry name" value="LprI-like_N"/>
</dbReference>
<name>A0ABS8C8N2_9BURK</name>
<dbReference type="EMBL" id="JACDXW010000001">
    <property type="protein sequence ID" value="MCB5362385.1"/>
    <property type="molecule type" value="Genomic_DNA"/>
</dbReference>
<feature type="domain" description="Lysozyme inhibitor LprI-like N-terminal" evidence="2">
    <location>
        <begin position="28"/>
        <end position="119"/>
    </location>
</feature>
<protein>
    <submittedName>
        <fullName evidence="3">DUF1311 domain-containing protein</fullName>
    </submittedName>
</protein>
<dbReference type="PANTHER" id="PTHR39176">
    <property type="entry name" value="PERIPLASMIC PROTEIN-RELATED"/>
    <property type="match status" value="1"/>
</dbReference>
<evidence type="ECO:0000259" key="2">
    <source>
        <dbReference type="Pfam" id="PF07007"/>
    </source>
</evidence>
<evidence type="ECO:0000313" key="3">
    <source>
        <dbReference type="EMBL" id="MCB5362385.1"/>
    </source>
</evidence>
<sequence length="139" mass="15408">MRTLLLITLISFGLGATALTRNSYAADCANASDQSTLNECAGKDYKKSDTELNKLYKEIRSRLSDQPDTVKKLVSAQRAWIAFRDAECDFATLNTQGGSAYGMLVSMCRDQLTQTRVKEFKTYLSCEEGDMSCPVPPKD</sequence>
<evidence type="ECO:0000313" key="4">
    <source>
        <dbReference type="Proteomes" id="UP000776983"/>
    </source>
</evidence>
<gene>
    <name evidence="3" type="ORF">H0484_01265</name>
</gene>
<comment type="caution">
    <text evidence="3">The sequence shown here is derived from an EMBL/GenBank/DDBJ whole genome shotgun (WGS) entry which is preliminary data.</text>
</comment>
<reference evidence="3 4" key="1">
    <citation type="submission" date="2020-07" db="EMBL/GenBank/DDBJ databases">
        <title>Pusillimonas sp. nov., isolated from poultry manure in Taiwan.</title>
        <authorList>
            <person name="Lin S.-Y."/>
            <person name="Tang Y.-S."/>
            <person name="Young C.-C."/>
        </authorList>
    </citation>
    <scope>NUCLEOTIDE SEQUENCE [LARGE SCALE GENOMIC DNA]</scope>
    <source>
        <strain evidence="3 4">CC-YST705</strain>
    </source>
</reference>
<accession>A0ABS8C8N2</accession>
<evidence type="ECO:0000256" key="1">
    <source>
        <dbReference type="SAM" id="SignalP"/>
    </source>
</evidence>
<organism evidence="3 4">
    <name type="scientific">Mesopusillimonas faecipullorum</name>
    <dbReference type="NCBI Taxonomy" id="2755040"/>
    <lineage>
        <taxon>Bacteria</taxon>
        <taxon>Pseudomonadati</taxon>
        <taxon>Pseudomonadota</taxon>
        <taxon>Betaproteobacteria</taxon>
        <taxon>Burkholderiales</taxon>
        <taxon>Alcaligenaceae</taxon>
        <taxon>Mesopusillimonas</taxon>
    </lineage>
</organism>
<dbReference type="Proteomes" id="UP000776983">
    <property type="component" value="Unassembled WGS sequence"/>
</dbReference>
<feature type="chain" id="PRO_5045994214" evidence="1">
    <location>
        <begin position="26"/>
        <end position="139"/>
    </location>
</feature>
<keyword evidence="4" id="KW-1185">Reference proteome</keyword>
<keyword evidence="1" id="KW-0732">Signal</keyword>